<dbReference type="SUPFAM" id="SSF51735">
    <property type="entry name" value="NAD(P)-binding Rossmann-fold domains"/>
    <property type="match status" value="1"/>
</dbReference>
<dbReference type="InterPro" id="IPR048655">
    <property type="entry name" value="Irp3-like_C"/>
</dbReference>
<reference evidence="4 5" key="1">
    <citation type="submission" date="2015-05" db="EMBL/GenBank/DDBJ databases">
        <title>Genome sequences of Pluralibacter gergoviae.</title>
        <authorList>
            <person name="Greninger A.L."/>
            <person name="Miller S."/>
        </authorList>
    </citation>
    <scope>NUCLEOTIDE SEQUENCE [LARGE SCALE GENOMIC DNA]</scope>
    <source>
        <strain evidence="4 5">JS81F13</strain>
    </source>
</reference>
<keyword evidence="5" id="KW-1185">Reference proteome</keyword>
<dbReference type="PATRIC" id="fig|61647.15.peg.1863"/>
<dbReference type="Pfam" id="PF21390">
    <property type="entry name" value="Irp3-like_C"/>
    <property type="match status" value="1"/>
</dbReference>
<evidence type="ECO:0000259" key="2">
    <source>
        <dbReference type="Pfam" id="PF08242"/>
    </source>
</evidence>
<dbReference type="Pfam" id="PF01408">
    <property type="entry name" value="GFO_IDH_MocA"/>
    <property type="match status" value="1"/>
</dbReference>
<feature type="domain" description="Methyltransferase type 12" evidence="2">
    <location>
        <begin position="555"/>
        <end position="659"/>
    </location>
</feature>
<dbReference type="Pfam" id="PF08242">
    <property type="entry name" value="Methyltransf_12"/>
    <property type="match status" value="1"/>
</dbReference>
<dbReference type="EMBL" id="LDZF01000002">
    <property type="protein sequence ID" value="KMK16078.1"/>
    <property type="molecule type" value="Genomic_DNA"/>
</dbReference>
<dbReference type="SUPFAM" id="SSF53335">
    <property type="entry name" value="S-adenosyl-L-methionine-dependent methyltransferases"/>
    <property type="match status" value="1"/>
</dbReference>
<evidence type="ECO:0000313" key="5">
    <source>
        <dbReference type="Proteomes" id="UP000036196"/>
    </source>
</evidence>
<dbReference type="GO" id="GO:0000166">
    <property type="term" value="F:nucleotide binding"/>
    <property type="evidence" value="ECO:0007669"/>
    <property type="project" value="InterPro"/>
</dbReference>
<dbReference type="Gene3D" id="3.40.50.150">
    <property type="entry name" value="Vaccinia Virus protein VP39"/>
    <property type="match status" value="1"/>
</dbReference>
<feature type="domain" description="Gfo/Idh/MocA-like oxidoreductase N-terminal" evidence="1">
    <location>
        <begin position="5"/>
        <end position="121"/>
    </location>
</feature>
<dbReference type="Proteomes" id="UP000036196">
    <property type="component" value="Unassembled WGS sequence"/>
</dbReference>
<dbReference type="NCBIfam" id="TIGR01761">
    <property type="entry name" value="thiaz-red"/>
    <property type="match status" value="1"/>
</dbReference>
<feature type="domain" description="Thiazolinyl imine reductase-like C-terminal" evidence="3">
    <location>
        <begin position="144"/>
        <end position="244"/>
    </location>
</feature>
<gene>
    <name evidence="4" type="ORF">ABW06_02330</name>
</gene>
<dbReference type="Gene3D" id="3.40.50.720">
    <property type="entry name" value="NAD(P)-binding Rossmann-like Domain"/>
    <property type="match status" value="1"/>
</dbReference>
<comment type="caution">
    <text evidence="4">The sequence shown here is derived from an EMBL/GenBank/DDBJ whole genome shotgun (WGS) entry which is preliminary data.</text>
</comment>
<evidence type="ECO:0000313" key="4">
    <source>
        <dbReference type="EMBL" id="KMK16078.1"/>
    </source>
</evidence>
<dbReference type="STRING" id="61647.LG71_13415"/>
<name>A0A0J5M7W3_PLUGE</name>
<organism evidence="4 5">
    <name type="scientific">Pluralibacter gergoviae</name>
    <name type="common">Enterobacter gergoviae</name>
    <dbReference type="NCBI Taxonomy" id="61647"/>
    <lineage>
        <taxon>Bacteria</taxon>
        <taxon>Pseudomonadati</taxon>
        <taxon>Pseudomonadota</taxon>
        <taxon>Gammaproteobacteria</taxon>
        <taxon>Enterobacterales</taxon>
        <taxon>Enterobacteriaceae</taxon>
        <taxon>Pluralibacter</taxon>
    </lineage>
</organism>
<dbReference type="InterPro" id="IPR029063">
    <property type="entry name" value="SAM-dependent_MTases_sf"/>
</dbReference>
<dbReference type="eggNOG" id="COG4693">
    <property type="taxonomic scope" value="Bacteria"/>
</dbReference>
<dbReference type="InterPro" id="IPR010091">
    <property type="entry name" value="Thiazolinyl_imide_reductase"/>
</dbReference>
<dbReference type="Gene3D" id="3.30.360.10">
    <property type="entry name" value="Dihydrodipicolinate Reductase, domain 2"/>
    <property type="match status" value="1"/>
</dbReference>
<dbReference type="AlphaFoldDB" id="A0A0J5M7W3"/>
<dbReference type="RefSeq" id="WP_048278063.1">
    <property type="nucleotide sequence ID" value="NZ_LDZF01000002.1"/>
</dbReference>
<evidence type="ECO:0000259" key="1">
    <source>
        <dbReference type="Pfam" id="PF01408"/>
    </source>
</evidence>
<accession>A0A0J5M7W3</accession>
<dbReference type="InterPro" id="IPR000683">
    <property type="entry name" value="Gfo/Idh/MocA-like_OxRdtase_N"/>
</dbReference>
<dbReference type="InterPro" id="IPR013217">
    <property type="entry name" value="Methyltransf_12"/>
</dbReference>
<dbReference type="eggNOG" id="COG2226">
    <property type="taxonomic scope" value="Bacteria"/>
</dbReference>
<sequence length="740" mass="80765">MTPLKVIVCGSTFGQFWLAALARYPQRFTVAGLLAGGSARSRACAERHGIPLWTSPEALPDDIDIACVVLRASVLGGEGSALAQALMAKGIHVIQEQPLHHDEVAANLRCARRCGVYFRVGNLYPHLPAVRQFCDAARLLLRRQAPQYIDAACAGQVAFPLIAMLEESLGALRPWQFAAAEQPPGAPWQTVQGSLAGIPLTLRVHNEVDPDDPDNHFKLLHQITLGFPAGRLSLTDTHGPVIWSPRLHIPEGVKQGRDFSGADAAHLQEETSAALGEPDCDSWRTALAERWPEAIAADLLALSESLQAPGAPAWQPQALLARCQAWQALTQAIGYPRLVPGQIFRPLARTLLPETRRPAAPAAAQPDFCARAETLIADIGAQEVRAFVAAMDDACLDAMLFSLQEGGALLDPDRGWELPALMAQLRVAAQHRPLIARWLALLADAGRLTLRGGCYFSAGPLARSDLDARWRAVHRAWDNRLGTAAFIDYLWDNARLLGPLMRGEQQAALLLFPEGRSDVAEAVYQHTITARYLNTLIGDWILDRLTDGAPPLRVLEVGAGTGATTERVRELLRPRYGDAPPLAWTFSDVSNFFLINARRRYAGLEWISTALLDIDRPPQAQGIAPGSQDLLVMAGVLNNARDSEQTVRGLAQALAPGGHMLVSEPTREHLEILISQAFMMPPPQDDRRRSGLRFLTVAQWRDLFRRAGLEVVASLPDEGHLLAPLGQRLFIVRRPPDAAL</sequence>
<proteinExistence type="predicted"/>
<evidence type="ECO:0000259" key="3">
    <source>
        <dbReference type="Pfam" id="PF21390"/>
    </source>
</evidence>
<dbReference type="InterPro" id="IPR036291">
    <property type="entry name" value="NAD(P)-bd_dom_sf"/>
</dbReference>
<evidence type="ECO:0008006" key="6">
    <source>
        <dbReference type="Google" id="ProtNLM"/>
    </source>
</evidence>
<protein>
    <recommendedName>
        <fullName evidence="6">Thiazolinyl imide reductase</fullName>
    </recommendedName>
</protein>